<feature type="transmembrane region" description="Helical" evidence="6">
    <location>
        <begin position="201"/>
        <end position="220"/>
    </location>
</feature>
<feature type="transmembrane region" description="Helical" evidence="6">
    <location>
        <begin position="572"/>
        <end position="592"/>
    </location>
</feature>
<keyword evidence="9" id="KW-1185">Reference proteome</keyword>
<dbReference type="PANTHER" id="PTHR33406:SF13">
    <property type="entry name" value="MEMBRANE PROTEIN YDFJ"/>
    <property type="match status" value="1"/>
</dbReference>
<dbReference type="EMBL" id="JAHLOQ010000035">
    <property type="protein sequence ID" value="MBU5337008.1"/>
    <property type="molecule type" value="Genomic_DNA"/>
</dbReference>
<accession>A0ABS6E031</accession>
<dbReference type="Proteomes" id="UP001196301">
    <property type="component" value="Unassembled WGS sequence"/>
</dbReference>
<feature type="domain" description="Membrane transport protein MMPL" evidence="7">
    <location>
        <begin position="470"/>
        <end position="674"/>
    </location>
</feature>
<dbReference type="InterPro" id="IPR050545">
    <property type="entry name" value="Mycobact_MmpL"/>
</dbReference>
<feature type="transmembrane region" description="Helical" evidence="6">
    <location>
        <begin position="175"/>
        <end position="194"/>
    </location>
</feature>
<keyword evidence="5 6" id="KW-0472">Membrane</keyword>
<evidence type="ECO:0000256" key="2">
    <source>
        <dbReference type="ARBA" id="ARBA00022475"/>
    </source>
</evidence>
<feature type="transmembrane region" description="Helical" evidence="6">
    <location>
        <begin position="226"/>
        <end position="248"/>
    </location>
</feature>
<evidence type="ECO:0000259" key="7">
    <source>
        <dbReference type="Pfam" id="PF03176"/>
    </source>
</evidence>
<feature type="transmembrane region" description="Helical" evidence="6">
    <location>
        <begin position="268"/>
        <end position="290"/>
    </location>
</feature>
<evidence type="ECO:0000256" key="6">
    <source>
        <dbReference type="SAM" id="Phobius"/>
    </source>
</evidence>
<comment type="caution">
    <text evidence="8">The sequence shown here is derived from an EMBL/GenBank/DDBJ whole genome shotgun (WGS) entry which is preliminary data.</text>
</comment>
<evidence type="ECO:0000313" key="8">
    <source>
        <dbReference type="EMBL" id="MBU5337008.1"/>
    </source>
</evidence>
<evidence type="ECO:0000313" key="9">
    <source>
        <dbReference type="Proteomes" id="UP001196301"/>
    </source>
</evidence>
<feature type="domain" description="Membrane transport protein MMPL" evidence="7">
    <location>
        <begin position="44"/>
        <end position="327"/>
    </location>
</feature>
<dbReference type="RefSeq" id="WP_216571133.1">
    <property type="nucleotide sequence ID" value="NZ_JAHLOQ010000035.1"/>
</dbReference>
<dbReference type="Pfam" id="PF03176">
    <property type="entry name" value="MMPL"/>
    <property type="match status" value="2"/>
</dbReference>
<keyword evidence="3 6" id="KW-0812">Transmembrane</keyword>
<keyword evidence="4 6" id="KW-1133">Transmembrane helix</keyword>
<evidence type="ECO:0000256" key="3">
    <source>
        <dbReference type="ARBA" id="ARBA00022692"/>
    </source>
</evidence>
<evidence type="ECO:0000256" key="4">
    <source>
        <dbReference type="ARBA" id="ARBA00022989"/>
    </source>
</evidence>
<comment type="subcellular location">
    <subcellularLocation>
        <location evidence="1">Cell membrane</location>
        <topology evidence="1">Multi-pass membrane protein</topology>
    </subcellularLocation>
</comment>
<evidence type="ECO:0000256" key="1">
    <source>
        <dbReference type="ARBA" id="ARBA00004651"/>
    </source>
</evidence>
<name>A0ABS6E031_9FIRM</name>
<gene>
    <name evidence="8" type="ORF">KQI20_11205</name>
</gene>
<organism evidence="8 9">
    <name type="scientific">Intestinibacter bartlettii</name>
    <dbReference type="NCBI Taxonomy" id="261299"/>
    <lineage>
        <taxon>Bacteria</taxon>
        <taxon>Bacillati</taxon>
        <taxon>Bacillota</taxon>
        <taxon>Clostridia</taxon>
        <taxon>Peptostreptococcales</taxon>
        <taxon>Peptostreptococcaceae</taxon>
        <taxon>Intestinibacter</taxon>
    </lineage>
</organism>
<reference evidence="8 9" key="1">
    <citation type="submission" date="2021-06" db="EMBL/GenBank/DDBJ databases">
        <authorList>
            <person name="Sun Q."/>
            <person name="Li D."/>
        </authorList>
    </citation>
    <scope>NUCLEOTIDE SEQUENCE [LARGE SCALE GENOMIC DNA]</scope>
    <source>
        <strain evidence="8 9">N19</strain>
    </source>
</reference>
<evidence type="ECO:0000256" key="5">
    <source>
        <dbReference type="ARBA" id="ARBA00023136"/>
    </source>
</evidence>
<proteinExistence type="predicted"/>
<keyword evidence="2" id="KW-1003">Cell membrane</keyword>
<protein>
    <submittedName>
        <fullName evidence="8">MMPL family transporter</fullName>
    </submittedName>
</protein>
<feature type="transmembrane region" description="Helical" evidence="6">
    <location>
        <begin position="302"/>
        <end position="327"/>
    </location>
</feature>
<dbReference type="InterPro" id="IPR004869">
    <property type="entry name" value="MMPL_dom"/>
</dbReference>
<feature type="transmembrane region" description="Helical" evidence="6">
    <location>
        <begin position="651"/>
        <end position="674"/>
    </location>
</feature>
<feature type="transmembrane region" description="Helical" evidence="6">
    <location>
        <begin position="613"/>
        <end position="639"/>
    </location>
</feature>
<dbReference type="PANTHER" id="PTHR33406">
    <property type="entry name" value="MEMBRANE PROTEIN MJ1562-RELATED"/>
    <property type="match status" value="1"/>
</dbReference>
<sequence>MERISKAIAKHSKLILLLAIILVIPAAFGYFKTDVNYDILSYLPEETSTMQAEKILKDDFGCGSVAMLIVEDMPDKDVAKIKEKVAKLDGVKKALWVDDFIDLSVPKEILPKDMTDLLYNGDKSTMIIVMLKEGTATLTTQNTVQQIRNIVGKQGFLSGMSGIIKDTKDCADGEMPLYVIIAAVLTLIVLLLTMESTVVPFVFLLSIALAIIYNFGSNIILGEISYITKALAAVLQLGVTMDYSIFLLHRYDEELERTPDRIDAMSNAIQNTFVSIIGSSTTTVAGFLALCAMDLTLGMDMGIVMAKGVIIGVLCTVTILPSLILIFDGPIHKYKHRTILPAFEKTSNFVVKHYKKLAVLFIIIFIPAFIGNNKAEVYYNLDESLPDDFPSIIATNKMKDDYNMESTDFILISDKLDSNDVSSMIKELEKVDGVNSVIGLEKYIGPAISQDIIPDEILSELKAGGYEEMMLNSKYRAASDECNAQLTEIEHIVHKYDPSALVGGEAPLTKDLIRIADSDFKKVSAVSIIAIFVIITIVFKSVSLPVILVAAIECAIFANLGIPYYTGKIEPFIASIVLGTIQLGATVDYAILMTSRFKEELEYTDDKFEAMRLAIKHSAGSIMTSALSFFSATIGVGVISQLELIGSLCSLMSRGAIISMFMIIFILPGLLLVFEPVIRKTSKGFEPDKKQKAATDAVN</sequence>